<evidence type="ECO:0000313" key="3">
    <source>
        <dbReference type="Proteomes" id="UP000039324"/>
    </source>
</evidence>
<reference evidence="1 3" key="1">
    <citation type="submission" date="2015-02" db="EMBL/GenBank/DDBJ databases">
        <authorList>
            <person name="Chooi Y.-H."/>
        </authorList>
    </citation>
    <scope>NUCLEOTIDE SEQUENCE [LARGE SCALE GENOMIC DNA]</scope>
    <source>
        <strain evidence="1">E3</strain>
    </source>
</reference>
<dbReference type="AlphaFoldDB" id="A0A0G4IIE2"/>
<name>A0A0G4IIE2_PLABS</name>
<dbReference type="InterPro" id="IPR028978">
    <property type="entry name" value="Chorismate_lyase_/UTRA_dom_sf"/>
</dbReference>
<proteinExistence type="predicted"/>
<evidence type="ECO:0000313" key="2">
    <source>
        <dbReference type="EMBL" id="SPQ94180.1"/>
    </source>
</evidence>
<protein>
    <submittedName>
        <fullName evidence="1">Uncharacterized protein</fullName>
    </submittedName>
</protein>
<sequence>MAAVSVMGRFQDVYAERGLEPAPPVTIVGPEALPEPCRQLLHHRRNMTPMLEAFVGAPATLHVHAKRLSLQDYKLSRVITLECDGIPVELSSVVIHLDSLPEDLHDRIIEGAAPLGTMLIEFGIDQHSDPHDYLQCRRDPLIDSMLGLTKDDDDEFVYGRVNRLVTADGFVICDLVEIIPGPARLQAIETQRGARSDA</sequence>
<geneLocation type="mitochondrion" evidence="2"/>
<dbReference type="Gene3D" id="3.40.1410.10">
    <property type="entry name" value="Chorismate lyase-like"/>
    <property type="match status" value="1"/>
</dbReference>
<dbReference type="EMBL" id="CDSF01000002">
    <property type="protein sequence ID" value="CEO94847.1"/>
    <property type="molecule type" value="Genomic_DNA"/>
</dbReference>
<gene>
    <name evidence="1" type="ORF">PBRA_003660</name>
    <name evidence="2" type="ORF">PLBR_LOCUS1395</name>
</gene>
<keyword evidence="2" id="KW-0496">Mitochondrion</keyword>
<accession>A0A0G4IIE2</accession>
<dbReference type="SUPFAM" id="SSF64288">
    <property type="entry name" value="Chorismate lyase-like"/>
    <property type="match status" value="1"/>
</dbReference>
<reference evidence="2 4" key="2">
    <citation type="submission" date="2018-03" db="EMBL/GenBank/DDBJ databases">
        <authorList>
            <person name="Fogelqvist J."/>
        </authorList>
    </citation>
    <scope>NUCLEOTIDE SEQUENCE [LARGE SCALE GENOMIC DNA]</scope>
</reference>
<dbReference type="Proteomes" id="UP000290189">
    <property type="component" value="Unassembled WGS sequence"/>
</dbReference>
<evidence type="ECO:0000313" key="4">
    <source>
        <dbReference type="Proteomes" id="UP000290189"/>
    </source>
</evidence>
<evidence type="ECO:0000313" key="1">
    <source>
        <dbReference type="EMBL" id="CEO94847.1"/>
    </source>
</evidence>
<keyword evidence="3" id="KW-1185">Reference proteome</keyword>
<dbReference type="Proteomes" id="UP000039324">
    <property type="component" value="Unassembled WGS sequence"/>
</dbReference>
<dbReference type="EMBL" id="OVEO01000002">
    <property type="protein sequence ID" value="SPQ94180.1"/>
    <property type="molecule type" value="Genomic_DNA"/>
</dbReference>
<organism evidence="1 3">
    <name type="scientific">Plasmodiophora brassicae</name>
    <name type="common">Clubroot disease agent</name>
    <dbReference type="NCBI Taxonomy" id="37360"/>
    <lineage>
        <taxon>Eukaryota</taxon>
        <taxon>Sar</taxon>
        <taxon>Rhizaria</taxon>
        <taxon>Endomyxa</taxon>
        <taxon>Phytomyxea</taxon>
        <taxon>Plasmodiophorida</taxon>
        <taxon>Plasmodiophoridae</taxon>
        <taxon>Plasmodiophora</taxon>
    </lineage>
</organism>